<organism evidence="1 2">
    <name type="scientific">Streptomyces machairae</name>
    <dbReference type="NCBI Taxonomy" id="3134109"/>
    <lineage>
        <taxon>Bacteria</taxon>
        <taxon>Bacillati</taxon>
        <taxon>Actinomycetota</taxon>
        <taxon>Actinomycetes</taxon>
        <taxon>Kitasatosporales</taxon>
        <taxon>Streptomycetaceae</taxon>
        <taxon>Streptomyces</taxon>
    </lineage>
</organism>
<comment type="caution">
    <text evidence="1">The sequence shown here is derived from an EMBL/GenBank/DDBJ whole genome shotgun (WGS) entry which is preliminary data.</text>
</comment>
<gene>
    <name evidence="1" type="ORF">WKI71_36535</name>
</gene>
<name>A0ABU8USJ9_9ACTN</name>
<sequence length="223" mass="22484">MAATGYTSTTGDARKVDVAGDTMTGELTLPDSSPDQALNAASKGYVDAETATLVTGAASSTDNAVARFDGTTGLLIQNSTVTIGDDGSVTITGTVNVTGDLTLQGTGKAYRFRRSGSALDLDATGVDLLISNFSGTAFDGTQRSYFRLSADAQNVQVAGKVEFVEGLYGATRHVLDGTANTIGFHGATPIAKQTVSGATGGNAALESLVTALATLGLITDGTS</sequence>
<proteinExistence type="predicted"/>
<dbReference type="EMBL" id="JBBKAK010000001">
    <property type="protein sequence ID" value="MEJ8671866.1"/>
    <property type="molecule type" value="Genomic_DNA"/>
</dbReference>
<evidence type="ECO:0000313" key="1">
    <source>
        <dbReference type="EMBL" id="MEJ8671866.1"/>
    </source>
</evidence>
<dbReference type="Proteomes" id="UP001376459">
    <property type="component" value="Unassembled WGS sequence"/>
</dbReference>
<evidence type="ECO:0000313" key="2">
    <source>
        <dbReference type="Proteomes" id="UP001376459"/>
    </source>
</evidence>
<keyword evidence="2" id="KW-1185">Reference proteome</keyword>
<protein>
    <submittedName>
        <fullName evidence="1">Uncharacterized protein</fullName>
    </submittedName>
</protein>
<reference evidence="1 2" key="1">
    <citation type="submission" date="2024-03" db="EMBL/GenBank/DDBJ databases">
        <title>Novel Streptomyces species of biotechnological and ecological value are a feature of Machair soil.</title>
        <authorList>
            <person name="Prole J.R."/>
            <person name="Goodfellow M."/>
            <person name="Allenby N."/>
            <person name="Ward A.C."/>
        </authorList>
    </citation>
    <scope>NUCLEOTIDE SEQUENCE [LARGE SCALE GENOMIC DNA]</scope>
    <source>
        <strain evidence="1 2">MS1.AVA.1</strain>
    </source>
</reference>
<accession>A0ABU8USJ9</accession>